<dbReference type="CDD" id="cd00564">
    <property type="entry name" value="TMP_TenI"/>
    <property type="match status" value="1"/>
</dbReference>
<keyword evidence="2" id="KW-0784">Thiamine biosynthesis</keyword>
<evidence type="ECO:0000313" key="5">
    <source>
        <dbReference type="Proteomes" id="UP000238304"/>
    </source>
</evidence>
<name>A0ABM6T5C6_9BACE</name>
<dbReference type="Pfam" id="PF02581">
    <property type="entry name" value="TMP-TENI"/>
    <property type="match status" value="1"/>
</dbReference>
<feature type="domain" description="Thiamine phosphate synthase/TenI" evidence="3">
    <location>
        <begin position="4"/>
        <end position="174"/>
    </location>
</feature>
<protein>
    <submittedName>
        <fullName evidence="4">Thiamine phosphate synthase</fullName>
    </submittedName>
</protein>
<dbReference type="EMBL" id="CP027231">
    <property type="protein sequence ID" value="AVM51847.1"/>
    <property type="molecule type" value="Genomic_DNA"/>
</dbReference>
<sequence length="200" mass="22579">MKLIVITHPRFFEGETAIITALFENGLEILHLRKPEASAGELEFFLRQFSEKYRSRIVTHEHFKLVPVFNLKGIHLNGRNKRAPKDYAGHISCSCHSIAEVSQHKSHSDYVFLSPVYDSISKEGYASAYSYDHLLEARQEGIIDDKVIALGGVDMQHLPEIHSLGFGGVALLGDIWQRDDNDILPHFLCLKAFCTSLESV</sequence>
<dbReference type="PANTHER" id="PTHR20857:SF15">
    <property type="entry name" value="THIAMINE-PHOSPHATE SYNTHASE"/>
    <property type="match status" value="1"/>
</dbReference>
<reference evidence="4 5" key="1">
    <citation type="submission" date="2018-02" db="EMBL/GenBank/DDBJ databases">
        <authorList>
            <person name="Holder M.E."/>
            <person name="Ajami N.J."/>
            <person name="Petrosino J.F."/>
        </authorList>
    </citation>
    <scope>NUCLEOTIDE SEQUENCE [LARGE SCALE GENOMIC DNA]</scope>
    <source>
        <strain evidence="4 5">ATCC 33285</strain>
    </source>
</reference>
<gene>
    <name evidence="4" type="ORF">C4H11_01720</name>
</gene>
<dbReference type="InterPro" id="IPR013785">
    <property type="entry name" value="Aldolase_TIM"/>
</dbReference>
<dbReference type="Gene3D" id="3.20.20.70">
    <property type="entry name" value="Aldolase class I"/>
    <property type="match status" value="1"/>
</dbReference>
<accession>A0ABM6T5C6</accession>
<dbReference type="InterPro" id="IPR022998">
    <property type="entry name" value="ThiamineP_synth_TenI"/>
</dbReference>
<organism evidence="4 5">
    <name type="scientific">Bacteroides zoogleoformans</name>
    <dbReference type="NCBI Taxonomy" id="28119"/>
    <lineage>
        <taxon>Bacteria</taxon>
        <taxon>Pseudomonadati</taxon>
        <taxon>Bacteroidota</taxon>
        <taxon>Bacteroidia</taxon>
        <taxon>Bacteroidales</taxon>
        <taxon>Bacteroidaceae</taxon>
        <taxon>Bacteroides</taxon>
    </lineage>
</organism>
<proteinExistence type="predicted"/>
<comment type="pathway">
    <text evidence="1">Cofactor biosynthesis; thiamine diphosphate biosynthesis.</text>
</comment>
<evidence type="ECO:0000313" key="4">
    <source>
        <dbReference type="EMBL" id="AVM51847.1"/>
    </source>
</evidence>
<evidence type="ECO:0000259" key="3">
    <source>
        <dbReference type="Pfam" id="PF02581"/>
    </source>
</evidence>
<dbReference type="Proteomes" id="UP000238304">
    <property type="component" value="Chromosome"/>
</dbReference>
<dbReference type="PANTHER" id="PTHR20857">
    <property type="entry name" value="THIAMINE-PHOSPHATE PYROPHOSPHORYLASE"/>
    <property type="match status" value="1"/>
</dbReference>
<evidence type="ECO:0000256" key="1">
    <source>
        <dbReference type="ARBA" id="ARBA00004948"/>
    </source>
</evidence>
<keyword evidence="5" id="KW-1185">Reference proteome</keyword>
<dbReference type="RefSeq" id="WP_106040230.1">
    <property type="nucleotide sequence ID" value="NZ_CP027231.1"/>
</dbReference>
<dbReference type="SUPFAM" id="SSF51391">
    <property type="entry name" value="Thiamin phosphate synthase"/>
    <property type="match status" value="1"/>
</dbReference>
<dbReference type="InterPro" id="IPR036206">
    <property type="entry name" value="ThiamineP_synth_sf"/>
</dbReference>
<evidence type="ECO:0000256" key="2">
    <source>
        <dbReference type="ARBA" id="ARBA00022977"/>
    </source>
</evidence>